<comment type="similarity">
    <text evidence="1">Belongs to the CDR2 family.</text>
</comment>
<keyword evidence="5" id="KW-0472">Membrane</keyword>
<dbReference type="EMBL" id="GECZ01021735">
    <property type="protein sequence ID" value="JAS48034.1"/>
    <property type="molecule type" value="Transcribed_RNA"/>
</dbReference>
<keyword evidence="5" id="KW-0812">Transmembrane</keyword>
<evidence type="ECO:0000256" key="4">
    <source>
        <dbReference type="SAM" id="MobiDB-lite"/>
    </source>
</evidence>
<keyword evidence="2 3" id="KW-0175">Coiled coil</keyword>
<dbReference type="PANTHER" id="PTHR19232">
    <property type="entry name" value="CENTROCORTIN FAMILY MEMBER"/>
    <property type="match status" value="1"/>
</dbReference>
<dbReference type="PANTHER" id="PTHR19232:SF7">
    <property type="entry name" value="CENTROCORTIN, ISOFORM A"/>
    <property type="match status" value="1"/>
</dbReference>
<evidence type="ECO:0000256" key="5">
    <source>
        <dbReference type="SAM" id="Phobius"/>
    </source>
</evidence>
<feature type="region of interest" description="Disordered" evidence="4">
    <location>
        <begin position="135"/>
        <end position="176"/>
    </location>
</feature>
<feature type="coiled-coil region" evidence="3">
    <location>
        <begin position="180"/>
        <end position="252"/>
    </location>
</feature>
<sequence length="356" mass="40712">MGINFMDVETAMEYVGDLEESNYLFQDLQLAAELGKTLLERNKELETSLKQHQNVIEEQTQEIEYLTKQTAALREVNDSRLRIYEQLEVSIQELEHTNQKLSVDNISDKKLIKTLTAQIESLDLRCEELQKSMDEMAVAQESARRRQRRSVCTPDTPQAPPPAPAPAPALPPCGGDEDEVLQLLQQIQELRSQRAREQRKANDLEDQLTQLIQENACLEERVAVLQQKEEEMQSLQEELSTLEEIRQGHLCRRCLRGQDGGTLTADEDDDDVSIIDSLVDESQRKSVLMQLQEKGDIWKCIWLLITSPKLILLLLAAFCAHIWDCYVVPLLMLPITLPLFLIRSVVCGLSWRCSRS</sequence>
<evidence type="ECO:0000256" key="2">
    <source>
        <dbReference type="ARBA" id="ARBA00023054"/>
    </source>
</evidence>
<dbReference type="AlphaFoldDB" id="A0A1B6FD44"/>
<gene>
    <name evidence="6" type="ORF">g.35169</name>
</gene>
<feature type="transmembrane region" description="Helical" evidence="5">
    <location>
        <begin position="329"/>
        <end position="351"/>
    </location>
</feature>
<name>A0A1B6FD44_9HEMI</name>
<accession>A0A1B6FD44</accession>
<keyword evidence="5" id="KW-1133">Transmembrane helix</keyword>
<evidence type="ECO:0000256" key="1">
    <source>
        <dbReference type="ARBA" id="ARBA00009019"/>
    </source>
</evidence>
<dbReference type="InterPro" id="IPR026079">
    <property type="entry name" value="CDR2"/>
</dbReference>
<dbReference type="SUPFAM" id="SSF46966">
    <property type="entry name" value="Spectrin repeat"/>
    <property type="match status" value="1"/>
</dbReference>
<evidence type="ECO:0000256" key="3">
    <source>
        <dbReference type="SAM" id="Coils"/>
    </source>
</evidence>
<feature type="transmembrane region" description="Helical" evidence="5">
    <location>
        <begin position="300"/>
        <end position="323"/>
    </location>
</feature>
<feature type="compositionally biased region" description="Pro residues" evidence="4">
    <location>
        <begin position="157"/>
        <end position="171"/>
    </location>
</feature>
<organism evidence="6">
    <name type="scientific">Cuerna arida</name>
    <dbReference type="NCBI Taxonomy" id="1464854"/>
    <lineage>
        <taxon>Eukaryota</taxon>
        <taxon>Metazoa</taxon>
        <taxon>Ecdysozoa</taxon>
        <taxon>Arthropoda</taxon>
        <taxon>Hexapoda</taxon>
        <taxon>Insecta</taxon>
        <taxon>Pterygota</taxon>
        <taxon>Neoptera</taxon>
        <taxon>Paraneoptera</taxon>
        <taxon>Hemiptera</taxon>
        <taxon>Auchenorrhyncha</taxon>
        <taxon>Membracoidea</taxon>
        <taxon>Cicadellidae</taxon>
        <taxon>Cicadellinae</taxon>
        <taxon>Proconiini</taxon>
        <taxon>Cuerna</taxon>
    </lineage>
</organism>
<reference evidence="6" key="1">
    <citation type="submission" date="2015-11" db="EMBL/GenBank/DDBJ databases">
        <title>De novo transcriptome assembly of four potential Pierce s Disease insect vectors from Arizona vineyards.</title>
        <authorList>
            <person name="Tassone E.E."/>
        </authorList>
    </citation>
    <scope>NUCLEOTIDE SEQUENCE</scope>
</reference>
<protein>
    <submittedName>
        <fullName evidence="6">Uncharacterized protein</fullName>
    </submittedName>
</protein>
<evidence type="ECO:0000313" key="6">
    <source>
        <dbReference type="EMBL" id="JAS48034.1"/>
    </source>
</evidence>
<proteinExistence type="inferred from homology"/>